<reference evidence="4" key="1">
    <citation type="submission" date="2016-10" db="EMBL/GenBank/DDBJ databases">
        <authorList>
            <person name="Varghese N."/>
            <person name="Submissions S."/>
        </authorList>
    </citation>
    <scope>NUCLEOTIDE SEQUENCE [LARGE SCALE GENOMIC DNA]</scope>
    <source>
        <strain evidence="4">CGMCC 1.8981</strain>
    </source>
</reference>
<evidence type="ECO:0000256" key="1">
    <source>
        <dbReference type="ARBA" id="ARBA00006484"/>
    </source>
</evidence>
<dbReference type="PRINTS" id="PR00081">
    <property type="entry name" value="GDHRDH"/>
</dbReference>
<dbReference type="PANTHER" id="PTHR42879:SF2">
    <property type="entry name" value="3-OXOACYL-[ACYL-CARRIER-PROTEIN] REDUCTASE FABG"/>
    <property type="match status" value="1"/>
</dbReference>
<dbReference type="FunFam" id="3.40.50.720:FF:000084">
    <property type="entry name" value="Short-chain dehydrogenase reductase"/>
    <property type="match status" value="1"/>
</dbReference>
<dbReference type="PRINTS" id="PR00080">
    <property type="entry name" value="SDRFAMILY"/>
</dbReference>
<gene>
    <name evidence="3" type="ORF">SAMN04487967_1227</name>
</gene>
<feature type="domain" description="Ketoreductase" evidence="2">
    <location>
        <begin position="14"/>
        <end position="195"/>
    </location>
</feature>
<dbReference type="Gene3D" id="3.40.50.720">
    <property type="entry name" value="NAD(P)-binding Rossmann-like Domain"/>
    <property type="match status" value="1"/>
</dbReference>
<proteinExistence type="inferred from homology"/>
<dbReference type="EMBL" id="FNWL01000001">
    <property type="protein sequence ID" value="SEH13224.1"/>
    <property type="molecule type" value="Genomic_DNA"/>
</dbReference>
<sequence length="257" mass="27272">MSRNTTTHDEFSDRTILVTGSSRGIGAATAKELAERGGDVVVNYRTSEDRAEAVVDSITDAGGEAIAVQADVRDPDAVDELVATAESAFGTIDVLVNNANISFSRTPFLEHPWDEFRDKLVGEIRAAYNCTQAVTPGMLEHEYGRIVYVSSEATRTVRPGFSSHVVAKSALNGLARSVATELASEGVVANVISPGPVRTEASADVLEQFEDQLIAETPMGDLAEPRDVARTVALFASDDASFVTGTRTPVNGGLLVE</sequence>
<dbReference type="InterPro" id="IPR057326">
    <property type="entry name" value="KR_dom"/>
</dbReference>
<evidence type="ECO:0000313" key="3">
    <source>
        <dbReference type="EMBL" id="SEH13224.1"/>
    </source>
</evidence>
<organism evidence="3 4">
    <name type="scientific">Natronorubrum sediminis</name>
    <dbReference type="NCBI Taxonomy" id="640943"/>
    <lineage>
        <taxon>Archaea</taxon>
        <taxon>Methanobacteriati</taxon>
        <taxon>Methanobacteriota</taxon>
        <taxon>Stenosarchaea group</taxon>
        <taxon>Halobacteria</taxon>
        <taxon>Halobacteriales</taxon>
        <taxon>Natrialbaceae</taxon>
        <taxon>Natronorubrum</taxon>
    </lineage>
</organism>
<dbReference type="AlphaFoldDB" id="A0A1H6FTS2"/>
<dbReference type="InterPro" id="IPR002347">
    <property type="entry name" value="SDR_fam"/>
</dbReference>
<dbReference type="SMART" id="SM00822">
    <property type="entry name" value="PKS_KR"/>
    <property type="match status" value="1"/>
</dbReference>
<dbReference type="Proteomes" id="UP000199112">
    <property type="component" value="Unassembled WGS sequence"/>
</dbReference>
<protein>
    <submittedName>
        <fullName evidence="3">3-oxoacyl-[acyl-carrier protein] reductase</fullName>
    </submittedName>
</protein>
<accession>A0A1H6FTS2</accession>
<dbReference type="OrthoDB" id="281764at2157"/>
<evidence type="ECO:0000313" key="4">
    <source>
        <dbReference type="Proteomes" id="UP000199112"/>
    </source>
</evidence>
<dbReference type="SUPFAM" id="SSF51735">
    <property type="entry name" value="NAD(P)-binding Rossmann-fold domains"/>
    <property type="match status" value="1"/>
</dbReference>
<dbReference type="PANTHER" id="PTHR42879">
    <property type="entry name" value="3-OXOACYL-(ACYL-CARRIER-PROTEIN) REDUCTASE"/>
    <property type="match status" value="1"/>
</dbReference>
<comment type="similarity">
    <text evidence="1">Belongs to the short-chain dehydrogenases/reductases (SDR) family.</text>
</comment>
<name>A0A1H6FTS2_9EURY</name>
<dbReference type="RefSeq" id="WP_175459686.1">
    <property type="nucleotide sequence ID" value="NZ_FNWL01000001.1"/>
</dbReference>
<dbReference type="InterPro" id="IPR036291">
    <property type="entry name" value="NAD(P)-bd_dom_sf"/>
</dbReference>
<dbReference type="Pfam" id="PF13561">
    <property type="entry name" value="adh_short_C2"/>
    <property type="match status" value="1"/>
</dbReference>
<evidence type="ECO:0000259" key="2">
    <source>
        <dbReference type="SMART" id="SM00822"/>
    </source>
</evidence>
<keyword evidence="4" id="KW-1185">Reference proteome</keyword>
<dbReference type="InterPro" id="IPR050259">
    <property type="entry name" value="SDR"/>
</dbReference>